<proteinExistence type="predicted"/>
<sequence>MEAGPIRLSFGAGMGILLATVIGATPAALAGMELAWLVVSFGLSVLILAPWLARRQVLAIERVHTPSRITVHAGKTVGVGTRLVTRRAARLVTVALVRASDDRASRERAPRLLIAAIGRRREGYPLELPLRVPVRGRSEGLRLLISSGYPFGLVTASRSLGVEALLIALPRLMPDRDIDARRVLRQVLARENEATQRHLARGQGLPVSLRDARHGDSVRDLHLRSSLRRARWTAVERPRLTNDSASVILCFPSGAGGMSSRAAAAFEVAVSVAASIVQAWTGRGLEVELLTGEPHPHASGLLDHDPNSLCVSQNPLHHLNALTDLSHDPGPRRESRPMGPGLGVTPLGALVIPVQSLLHRPECRRLGFEVQITVWADAHGRTLAEVMP</sequence>
<evidence type="ECO:0000313" key="2">
    <source>
        <dbReference type="EMBL" id="QDV06312.1"/>
    </source>
</evidence>
<evidence type="ECO:0008006" key="4">
    <source>
        <dbReference type="Google" id="ProtNLM"/>
    </source>
</evidence>
<name>A0A518EQF5_9BACT</name>
<dbReference type="PANTHER" id="PTHR34351">
    <property type="entry name" value="SLR1927 PROTEIN-RELATED"/>
    <property type="match status" value="1"/>
</dbReference>
<evidence type="ECO:0000256" key="1">
    <source>
        <dbReference type="SAM" id="Phobius"/>
    </source>
</evidence>
<keyword evidence="1" id="KW-1133">Transmembrane helix</keyword>
<keyword evidence="3" id="KW-1185">Reference proteome</keyword>
<reference evidence="2 3" key="1">
    <citation type="submission" date="2019-02" db="EMBL/GenBank/DDBJ databases">
        <title>Deep-cultivation of Planctomycetes and their phenomic and genomic characterization uncovers novel biology.</title>
        <authorList>
            <person name="Wiegand S."/>
            <person name="Jogler M."/>
            <person name="Boedeker C."/>
            <person name="Pinto D."/>
            <person name="Vollmers J."/>
            <person name="Rivas-Marin E."/>
            <person name="Kohn T."/>
            <person name="Peeters S.H."/>
            <person name="Heuer A."/>
            <person name="Rast P."/>
            <person name="Oberbeckmann S."/>
            <person name="Bunk B."/>
            <person name="Jeske O."/>
            <person name="Meyerdierks A."/>
            <person name="Storesund J.E."/>
            <person name="Kallscheuer N."/>
            <person name="Luecker S."/>
            <person name="Lage O.M."/>
            <person name="Pohl T."/>
            <person name="Merkel B.J."/>
            <person name="Hornburger P."/>
            <person name="Mueller R.-W."/>
            <person name="Bruemmer F."/>
            <person name="Labrenz M."/>
            <person name="Spormann A.M."/>
            <person name="Op den Camp H."/>
            <person name="Overmann J."/>
            <person name="Amann R."/>
            <person name="Jetten M.S.M."/>
            <person name="Mascher T."/>
            <person name="Medema M.H."/>
            <person name="Devos D.P."/>
            <person name="Kaster A.-K."/>
            <person name="Ovreas L."/>
            <person name="Rohde M."/>
            <person name="Galperin M.Y."/>
            <person name="Jogler C."/>
        </authorList>
    </citation>
    <scope>NUCLEOTIDE SEQUENCE [LARGE SCALE GENOMIC DNA]</scope>
    <source>
        <strain evidence="2 3">Poly30</strain>
    </source>
</reference>
<feature type="transmembrane region" description="Helical" evidence="1">
    <location>
        <begin position="34"/>
        <end position="53"/>
    </location>
</feature>
<accession>A0A518EQF5</accession>
<dbReference type="AlphaFoldDB" id="A0A518EQF5"/>
<gene>
    <name evidence="2" type="ORF">Poly30_18210</name>
</gene>
<keyword evidence="1" id="KW-0472">Membrane</keyword>
<protein>
    <recommendedName>
        <fullName evidence="4">DUF58 domain-containing protein</fullName>
    </recommendedName>
</protein>
<evidence type="ECO:0000313" key="3">
    <source>
        <dbReference type="Proteomes" id="UP000320390"/>
    </source>
</evidence>
<dbReference type="EMBL" id="CP036434">
    <property type="protein sequence ID" value="QDV06312.1"/>
    <property type="molecule type" value="Genomic_DNA"/>
</dbReference>
<organism evidence="2 3">
    <name type="scientific">Saltatorellus ferox</name>
    <dbReference type="NCBI Taxonomy" id="2528018"/>
    <lineage>
        <taxon>Bacteria</taxon>
        <taxon>Pseudomonadati</taxon>
        <taxon>Planctomycetota</taxon>
        <taxon>Planctomycetia</taxon>
        <taxon>Planctomycetia incertae sedis</taxon>
        <taxon>Saltatorellus</taxon>
    </lineage>
</organism>
<dbReference type="Proteomes" id="UP000320390">
    <property type="component" value="Chromosome"/>
</dbReference>
<keyword evidence="1" id="KW-0812">Transmembrane</keyword>
<dbReference type="PANTHER" id="PTHR34351:SF1">
    <property type="entry name" value="SLR1927 PROTEIN"/>
    <property type="match status" value="1"/>
</dbReference>